<proteinExistence type="predicted"/>
<comment type="caution">
    <text evidence="1">The sequence shown here is derived from an EMBL/GenBank/DDBJ whole genome shotgun (WGS) entry which is preliminary data.</text>
</comment>
<protein>
    <submittedName>
        <fullName evidence="1">Uncharacterized protein</fullName>
    </submittedName>
</protein>
<dbReference type="EMBL" id="JAVFWL010000001">
    <property type="protein sequence ID" value="KAK6729934.1"/>
    <property type="molecule type" value="Genomic_DNA"/>
</dbReference>
<evidence type="ECO:0000313" key="2">
    <source>
        <dbReference type="Proteomes" id="UP001303046"/>
    </source>
</evidence>
<organism evidence="1 2">
    <name type="scientific">Necator americanus</name>
    <name type="common">Human hookworm</name>
    <dbReference type="NCBI Taxonomy" id="51031"/>
    <lineage>
        <taxon>Eukaryota</taxon>
        <taxon>Metazoa</taxon>
        <taxon>Ecdysozoa</taxon>
        <taxon>Nematoda</taxon>
        <taxon>Chromadorea</taxon>
        <taxon>Rhabditida</taxon>
        <taxon>Rhabditina</taxon>
        <taxon>Rhabditomorpha</taxon>
        <taxon>Strongyloidea</taxon>
        <taxon>Ancylostomatidae</taxon>
        <taxon>Bunostominae</taxon>
        <taxon>Necator</taxon>
    </lineage>
</organism>
<accession>A0ABR1BU66</accession>
<sequence>MNANSSICRVTCEKIALVPSRLQAEFPMMRPFRTTFLGIIISFDLARLAVSSGAGSHQPQMLGYLLFLIYRDKFKAARTAWICLQFVI</sequence>
<gene>
    <name evidence="1" type="primary">Necator_chrI.g2909</name>
    <name evidence="1" type="ORF">RB195_006780</name>
</gene>
<reference evidence="1 2" key="1">
    <citation type="submission" date="2023-08" db="EMBL/GenBank/DDBJ databases">
        <title>A Necator americanus chromosomal reference genome.</title>
        <authorList>
            <person name="Ilik V."/>
            <person name="Petrzelkova K.J."/>
            <person name="Pardy F."/>
            <person name="Fuh T."/>
            <person name="Niatou-Singa F.S."/>
            <person name="Gouil Q."/>
            <person name="Baker L."/>
            <person name="Ritchie M.E."/>
            <person name="Jex A.R."/>
            <person name="Gazzola D."/>
            <person name="Li H."/>
            <person name="Toshio Fujiwara R."/>
            <person name="Zhan B."/>
            <person name="Aroian R.V."/>
            <person name="Pafco B."/>
            <person name="Schwarz E.M."/>
        </authorList>
    </citation>
    <scope>NUCLEOTIDE SEQUENCE [LARGE SCALE GENOMIC DNA]</scope>
    <source>
        <strain evidence="1 2">Aroian</strain>
        <tissue evidence="1">Whole animal</tissue>
    </source>
</reference>
<keyword evidence="2" id="KW-1185">Reference proteome</keyword>
<name>A0ABR1BU66_NECAM</name>
<dbReference type="Proteomes" id="UP001303046">
    <property type="component" value="Unassembled WGS sequence"/>
</dbReference>
<evidence type="ECO:0000313" key="1">
    <source>
        <dbReference type="EMBL" id="KAK6729934.1"/>
    </source>
</evidence>